<keyword evidence="4 10" id="KW-0808">Transferase</keyword>
<evidence type="ECO:0000256" key="3">
    <source>
        <dbReference type="ARBA" id="ARBA00022630"/>
    </source>
</evidence>
<keyword evidence="3 10" id="KW-0285">Flavoprotein</keyword>
<evidence type="ECO:0000256" key="5">
    <source>
        <dbReference type="ARBA" id="ARBA00022723"/>
    </source>
</evidence>
<dbReference type="Gene3D" id="3.10.520.10">
    <property type="entry name" value="ApbE-like domains"/>
    <property type="match status" value="1"/>
</dbReference>
<dbReference type="GO" id="GO:0005886">
    <property type="term" value="C:plasma membrane"/>
    <property type="evidence" value="ECO:0007669"/>
    <property type="project" value="UniProtKB-SubCell"/>
</dbReference>
<feature type="chain" id="PRO_5039741486" description="FAD:protein FMN transferase" evidence="12">
    <location>
        <begin position="20"/>
        <end position="330"/>
    </location>
</feature>
<feature type="signal peptide" evidence="12">
    <location>
        <begin position="1"/>
        <end position="19"/>
    </location>
</feature>
<dbReference type="GO" id="GO:0016740">
    <property type="term" value="F:transferase activity"/>
    <property type="evidence" value="ECO:0007669"/>
    <property type="project" value="UniProtKB-UniRule"/>
</dbReference>
<comment type="function">
    <text evidence="12">Flavin transferase that catalyzes the transfer of the FMN moiety of FAD and its covalent binding to the hydroxyl group of a threonine residue in a target flavoprotein.</text>
</comment>
<dbReference type="GO" id="GO:0046872">
    <property type="term" value="F:metal ion binding"/>
    <property type="evidence" value="ECO:0007669"/>
    <property type="project" value="UniProtKB-UniRule"/>
</dbReference>
<protein>
    <recommendedName>
        <fullName evidence="2 10">FAD:protein FMN transferase</fullName>
        <ecNumber evidence="1 10">2.7.1.180</ecNumber>
    </recommendedName>
    <alternativeName>
        <fullName evidence="8 10">Flavin transferase</fullName>
    </alternativeName>
</protein>
<dbReference type="PROSITE" id="PS51257">
    <property type="entry name" value="PROKAR_LIPOPROTEIN"/>
    <property type="match status" value="1"/>
</dbReference>
<sequence>MRHLLVSFLMSVLLLTACAERRTPATSIEGFALGTVYSVTVADRAPDSLRQRVEAIFAEADTTLSVFNENSLLSRLNRNETDRVNDDIARNIALARSVSELSGGRYDITILPLVEAYGFLNDPQHEGIDIDSVLQYVGYRKIDVRDGRLVKQYPQTRIDLNSIAKGYIVDRVAAMLESEGSERYLVNIGGEIFCRGTNPSGKPWSIAIDTPYEGNYIPGEHTMTVLHVSGVGVATSGNYRNFHTGEDGTRYTHIIDPITGRNTASNLLSATVIAESCARADALGTMFIALGLDDALALLQEHPDIAALLIYAQPDGSMKIHTSEAMQHYL</sequence>
<evidence type="ECO:0000256" key="4">
    <source>
        <dbReference type="ARBA" id="ARBA00022679"/>
    </source>
</evidence>
<evidence type="ECO:0000256" key="11">
    <source>
        <dbReference type="PIRSR" id="PIRSR006268-2"/>
    </source>
</evidence>
<organism evidence="13 14">
    <name type="scientific">Candidatus Tidjanibacter faecipullorum</name>
    <dbReference type="NCBI Taxonomy" id="2838766"/>
    <lineage>
        <taxon>Bacteria</taxon>
        <taxon>Pseudomonadati</taxon>
        <taxon>Bacteroidota</taxon>
        <taxon>Bacteroidia</taxon>
        <taxon>Bacteroidales</taxon>
        <taxon>Rikenellaceae</taxon>
        <taxon>Tidjanibacter</taxon>
    </lineage>
</organism>
<comment type="caution">
    <text evidence="13">The sequence shown here is derived from an EMBL/GenBank/DDBJ whole genome shotgun (WGS) entry which is preliminary data.</text>
</comment>
<evidence type="ECO:0000256" key="2">
    <source>
        <dbReference type="ARBA" id="ARBA00016337"/>
    </source>
</evidence>
<dbReference type="Proteomes" id="UP000824014">
    <property type="component" value="Unassembled WGS sequence"/>
</dbReference>
<evidence type="ECO:0000256" key="8">
    <source>
        <dbReference type="ARBA" id="ARBA00031306"/>
    </source>
</evidence>
<dbReference type="PIRSF" id="PIRSF006268">
    <property type="entry name" value="ApbE"/>
    <property type="match status" value="1"/>
</dbReference>
<dbReference type="SUPFAM" id="SSF143631">
    <property type="entry name" value="ApbE-like"/>
    <property type="match status" value="1"/>
</dbReference>
<dbReference type="PANTHER" id="PTHR30040:SF2">
    <property type="entry name" value="FAD:PROTEIN FMN TRANSFERASE"/>
    <property type="match status" value="1"/>
</dbReference>
<comment type="cofactor">
    <cofactor evidence="11">
        <name>Mg(2+)</name>
        <dbReference type="ChEBI" id="CHEBI:18420"/>
    </cofactor>
    <cofactor evidence="11">
        <name>Mn(2+)</name>
        <dbReference type="ChEBI" id="CHEBI:29035"/>
    </cofactor>
    <text evidence="11">Magnesium. Can also use manganese.</text>
</comment>
<dbReference type="Pfam" id="PF02424">
    <property type="entry name" value="ApbE"/>
    <property type="match status" value="1"/>
</dbReference>
<evidence type="ECO:0000256" key="12">
    <source>
        <dbReference type="RuleBase" id="RU363002"/>
    </source>
</evidence>
<evidence type="ECO:0000256" key="6">
    <source>
        <dbReference type="ARBA" id="ARBA00022827"/>
    </source>
</evidence>
<evidence type="ECO:0000313" key="13">
    <source>
        <dbReference type="EMBL" id="HIZ15325.1"/>
    </source>
</evidence>
<reference evidence="13" key="2">
    <citation type="submission" date="2021-04" db="EMBL/GenBank/DDBJ databases">
        <authorList>
            <person name="Gilroy R."/>
        </authorList>
    </citation>
    <scope>NUCLEOTIDE SEQUENCE</scope>
    <source>
        <strain evidence="13">ChiHjej11B10-19426</strain>
    </source>
</reference>
<dbReference type="InterPro" id="IPR024932">
    <property type="entry name" value="ApbE"/>
</dbReference>
<comment type="subcellular location">
    <subcellularLocation>
        <location evidence="12">Cell inner membrane</location>
        <topology evidence="12">Lipid-anchor</topology>
        <orientation evidence="12">Periplasmic side</orientation>
    </subcellularLocation>
</comment>
<evidence type="ECO:0000256" key="1">
    <source>
        <dbReference type="ARBA" id="ARBA00011955"/>
    </source>
</evidence>
<keyword evidence="12" id="KW-0732">Signal</keyword>
<keyword evidence="12" id="KW-0472">Membrane</keyword>
<gene>
    <name evidence="13" type="ORF">H9816_05395</name>
</gene>
<dbReference type="InterPro" id="IPR003374">
    <property type="entry name" value="ApbE-like_sf"/>
</dbReference>
<accession>A0A9D2DEB3</accession>
<evidence type="ECO:0000256" key="7">
    <source>
        <dbReference type="ARBA" id="ARBA00022842"/>
    </source>
</evidence>
<keyword evidence="12" id="KW-0997">Cell inner membrane</keyword>
<dbReference type="PANTHER" id="PTHR30040">
    <property type="entry name" value="THIAMINE BIOSYNTHESIS LIPOPROTEIN APBE"/>
    <property type="match status" value="1"/>
</dbReference>
<evidence type="ECO:0000313" key="14">
    <source>
        <dbReference type="Proteomes" id="UP000824014"/>
    </source>
</evidence>
<dbReference type="EMBL" id="DXCC01000017">
    <property type="protein sequence ID" value="HIZ15325.1"/>
    <property type="molecule type" value="Genomic_DNA"/>
</dbReference>
<feature type="binding site" evidence="11">
    <location>
        <position position="162"/>
    </location>
    <ligand>
        <name>Mg(2+)</name>
        <dbReference type="ChEBI" id="CHEBI:18420"/>
    </ligand>
</feature>
<feature type="binding site" evidence="11">
    <location>
        <position position="285"/>
    </location>
    <ligand>
        <name>Mg(2+)</name>
        <dbReference type="ChEBI" id="CHEBI:18420"/>
    </ligand>
</feature>
<dbReference type="AlphaFoldDB" id="A0A9D2DEB3"/>
<keyword evidence="5 10" id="KW-0479">Metal-binding</keyword>
<evidence type="ECO:0000256" key="10">
    <source>
        <dbReference type="PIRNR" id="PIRNR006268"/>
    </source>
</evidence>
<keyword evidence="6 10" id="KW-0274">FAD</keyword>
<keyword evidence="12" id="KW-0449">Lipoprotein</keyword>
<proteinExistence type="inferred from homology"/>
<dbReference type="EC" id="2.7.1.180" evidence="1 10"/>
<comment type="similarity">
    <text evidence="10 12">Belongs to the ApbE family.</text>
</comment>
<evidence type="ECO:0000256" key="9">
    <source>
        <dbReference type="ARBA" id="ARBA00048540"/>
    </source>
</evidence>
<comment type="catalytic activity">
    <reaction evidence="9 10 12">
        <text>L-threonyl-[protein] + FAD = FMN-L-threonyl-[protein] + AMP + H(+)</text>
        <dbReference type="Rhea" id="RHEA:36847"/>
        <dbReference type="Rhea" id="RHEA-COMP:11060"/>
        <dbReference type="Rhea" id="RHEA-COMP:11061"/>
        <dbReference type="ChEBI" id="CHEBI:15378"/>
        <dbReference type="ChEBI" id="CHEBI:30013"/>
        <dbReference type="ChEBI" id="CHEBI:57692"/>
        <dbReference type="ChEBI" id="CHEBI:74257"/>
        <dbReference type="ChEBI" id="CHEBI:456215"/>
        <dbReference type="EC" id="2.7.1.180"/>
    </reaction>
</comment>
<feature type="binding site" evidence="11">
    <location>
        <position position="281"/>
    </location>
    <ligand>
        <name>Mg(2+)</name>
        <dbReference type="ChEBI" id="CHEBI:18420"/>
    </ligand>
</feature>
<keyword evidence="7 10" id="KW-0460">Magnesium</keyword>
<keyword evidence="12" id="KW-1003">Cell membrane</keyword>
<name>A0A9D2DEB3_9BACT</name>
<reference evidence="13" key="1">
    <citation type="journal article" date="2021" name="PeerJ">
        <title>Extensive microbial diversity within the chicken gut microbiome revealed by metagenomics and culture.</title>
        <authorList>
            <person name="Gilroy R."/>
            <person name="Ravi A."/>
            <person name="Getino M."/>
            <person name="Pursley I."/>
            <person name="Horton D.L."/>
            <person name="Alikhan N.F."/>
            <person name="Baker D."/>
            <person name="Gharbi K."/>
            <person name="Hall N."/>
            <person name="Watson M."/>
            <person name="Adriaenssens E.M."/>
            <person name="Foster-Nyarko E."/>
            <person name="Jarju S."/>
            <person name="Secka A."/>
            <person name="Antonio M."/>
            <person name="Oren A."/>
            <person name="Chaudhuri R.R."/>
            <person name="La Ragione R."/>
            <person name="Hildebrand F."/>
            <person name="Pallen M.J."/>
        </authorList>
    </citation>
    <scope>NUCLEOTIDE SEQUENCE</scope>
    <source>
        <strain evidence="13">ChiHjej11B10-19426</strain>
    </source>
</reference>